<dbReference type="EMBL" id="CM056820">
    <property type="protein sequence ID" value="KAJ8615157.1"/>
    <property type="molecule type" value="Genomic_DNA"/>
</dbReference>
<evidence type="ECO:0000313" key="2">
    <source>
        <dbReference type="Proteomes" id="UP001234297"/>
    </source>
</evidence>
<accession>A0ACC2K2A3</accession>
<organism evidence="1 2">
    <name type="scientific">Persea americana</name>
    <name type="common">Avocado</name>
    <dbReference type="NCBI Taxonomy" id="3435"/>
    <lineage>
        <taxon>Eukaryota</taxon>
        <taxon>Viridiplantae</taxon>
        <taxon>Streptophyta</taxon>
        <taxon>Embryophyta</taxon>
        <taxon>Tracheophyta</taxon>
        <taxon>Spermatophyta</taxon>
        <taxon>Magnoliopsida</taxon>
        <taxon>Magnoliidae</taxon>
        <taxon>Laurales</taxon>
        <taxon>Lauraceae</taxon>
        <taxon>Persea</taxon>
    </lineage>
</organism>
<proteinExistence type="predicted"/>
<keyword evidence="2" id="KW-1185">Reference proteome</keyword>
<gene>
    <name evidence="1" type="ORF">MRB53_034529</name>
</gene>
<protein>
    <submittedName>
        <fullName evidence="1">Uncharacterized protein</fullName>
    </submittedName>
</protein>
<name>A0ACC2K2A3_PERAE</name>
<evidence type="ECO:0000313" key="1">
    <source>
        <dbReference type="EMBL" id="KAJ8615157.1"/>
    </source>
</evidence>
<sequence>MAHRLADLTERQMEYRRCTRWRNLERSYMKKMEKSRVRYELLGNGKLFLELQSPFYCVAYHLKSIIVKDFVATENAISTVEFLLKETNTLEELMIVTSSSHAYITINRRLGHIEKASPFAQVEITYNCIDFFIFMLWKDLLMGS</sequence>
<dbReference type="Proteomes" id="UP001234297">
    <property type="component" value="Chromosome 12"/>
</dbReference>
<comment type="caution">
    <text evidence="1">The sequence shown here is derived from an EMBL/GenBank/DDBJ whole genome shotgun (WGS) entry which is preliminary data.</text>
</comment>
<reference evidence="1 2" key="1">
    <citation type="journal article" date="2022" name="Hortic Res">
        <title>A haplotype resolved chromosomal level avocado genome allows analysis of novel avocado genes.</title>
        <authorList>
            <person name="Nath O."/>
            <person name="Fletcher S.J."/>
            <person name="Hayward A."/>
            <person name="Shaw L.M."/>
            <person name="Masouleh A.K."/>
            <person name="Furtado A."/>
            <person name="Henry R.J."/>
            <person name="Mitter N."/>
        </authorList>
    </citation>
    <scope>NUCLEOTIDE SEQUENCE [LARGE SCALE GENOMIC DNA]</scope>
    <source>
        <strain evidence="2">cv. Hass</strain>
    </source>
</reference>